<dbReference type="Proteomes" id="UP000094598">
    <property type="component" value="Chromosome"/>
</dbReference>
<gene>
    <name evidence="1" type="ORF">Maut_01185</name>
    <name evidence="2" type="ORF">MTAT_12170</name>
</gene>
<keyword evidence="1" id="KW-0808">Transferase</keyword>
<dbReference type="PANTHER" id="PTHR47099">
    <property type="entry name" value="METHYLCOBAMIDE:COM METHYLTRANSFERASE MTBA"/>
    <property type="match status" value="1"/>
</dbReference>
<dbReference type="GO" id="GO:0008168">
    <property type="term" value="F:methyltransferase activity"/>
    <property type="evidence" value="ECO:0007669"/>
    <property type="project" value="UniProtKB-KW"/>
</dbReference>
<proteinExistence type="predicted"/>
<name>A0AAC9HH16_NEOTH</name>
<dbReference type="InterPro" id="IPR038071">
    <property type="entry name" value="UROD/MetE-like_sf"/>
</dbReference>
<dbReference type="Proteomes" id="UP000322283">
    <property type="component" value="Unassembled WGS sequence"/>
</dbReference>
<evidence type="ECO:0000313" key="1">
    <source>
        <dbReference type="EMBL" id="AOQ23635.1"/>
    </source>
</evidence>
<dbReference type="Gene3D" id="3.20.20.210">
    <property type="match status" value="1"/>
</dbReference>
<evidence type="ECO:0000313" key="4">
    <source>
        <dbReference type="Proteomes" id="UP000322283"/>
    </source>
</evidence>
<dbReference type="InterPro" id="IPR052024">
    <property type="entry name" value="Methanogen_methyltrans"/>
</dbReference>
<dbReference type="RefSeq" id="WP_069589033.1">
    <property type="nucleotide sequence ID" value="NZ_CP017019.1"/>
</dbReference>
<keyword evidence="4" id="KW-1185">Reference proteome</keyword>
<accession>A0AAC9HH16</accession>
<dbReference type="PANTHER" id="PTHR47099:SF1">
    <property type="entry name" value="METHYLCOBAMIDE:COM METHYLTRANSFERASE MTBA"/>
    <property type="match status" value="1"/>
</dbReference>
<protein>
    <submittedName>
        <fullName evidence="1">Methylcobalamin:coenzyme M methyltransferase</fullName>
    </submittedName>
</protein>
<keyword evidence="1" id="KW-0489">Methyltransferase</keyword>
<dbReference type="AlphaFoldDB" id="A0AAC9HH16"/>
<reference evidence="1 3" key="1">
    <citation type="submission" date="2016-08" db="EMBL/GenBank/DDBJ databases">
        <title>Moorella thermoacetica DSM 103132.</title>
        <authorList>
            <person name="Jendresen C.B."/>
            <person name="Redl S.M."/>
            <person name="Jensen T.O."/>
            <person name="Nielsen A.T."/>
        </authorList>
    </citation>
    <scope>NUCLEOTIDE SEQUENCE [LARGE SCALE GENOMIC DNA]</scope>
    <source>
        <strain evidence="1 3">DSM 103132</strain>
    </source>
</reference>
<evidence type="ECO:0000313" key="2">
    <source>
        <dbReference type="EMBL" id="TYL13819.1"/>
    </source>
</evidence>
<dbReference type="GO" id="GO:0032259">
    <property type="term" value="P:methylation"/>
    <property type="evidence" value="ECO:0007669"/>
    <property type="project" value="UniProtKB-KW"/>
</dbReference>
<sequence>MKTKERFLKTCNFEPPDVIVTYDFVDHNELLATYGGEEKNLIVRNARMMKAIGLDSTRYIHNPEHHWVWGKIETWKQFLGIDPSKWEVVETGGTAWIKRPFKTVKELEQHLPRMPHRNEVASWYRNWLKQVKEVFDEFDLVWVTAVEGPLTDAYSYTDFGLFFETMIEAPELIDYLLDVTTTFQEILAEVHAENPTSPVFFMNDDIAGTHGPIFSPKWLRENMLPRWQRVYKPAKAAGLKCCFHSDGNLNLLMDLLVNELKIDGLNPIEVNAGMDIRKIRRQYPHLLLFGNVCCATTLPHGTVEDVQQEVKGLLRDIAPTGGLFLGSSSEVHDLVPIENAVTMYKTAKQFGKYPIDVETLK</sequence>
<organism evidence="1 3">
    <name type="scientific">Neomoorella thermoacetica</name>
    <name type="common">Clostridium thermoaceticum</name>
    <dbReference type="NCBI Taxonomy" id="1525"/>
    <lineage>
        <taxon>Bacteria</taxon>
        <taxon>Bacillati</taxon>
        <taxon>Bacillota</taxon>
        <taxon>Clostridia</taxon>
        <taxon>Neomoorellales</taxon>
        <taxon>Neomoorellaceae</taxon>
        <taxon>Neomoorella</taxon>
    </lineage>
</organism>
<reference evidence="2 4" key="2">
    <citation type="submission" date="2019-05" db="EMBL/GenBank/DDBJ databases">
        <title>Genome sequence of Moorella thermoacetica ATCC 33924.</title>
        <authorList>
            <person name="Poehlein A."/>
            <person name="Bengelsdorf F.R."/>
            <person name="Duerre P."/>
            <person name="Daniel R."/>
        </authorList>
    </citation>
    <scope>NUCLEOTIDE SEQUENCE [LARGE SCALE GENOMIC DNA]</scope>
    <source>
        <strain evidence="2 4">ATCC 33924</strain>
    </source>
</reference>
<dbReference type="EMBL" id="VCDX01000003">
    <property type="protein sequence ID" value="TYL13819.1"/>
    <property type="molecule type" value="Genomic_DNA"/>
</dbReference>
<dbReference type="SUPFAM" id="SSF51726">
    <property type="entry name" value="UROD/MetE-like"/>
    <property type="match status" value="1"/>
</dbReference>
<dbReference type="EMBL" id="CP017019">
    <property type="protein sequence ID" value="AOQ23635.1"/>
    <property type="molecule type" value="Genomic_DNA"/>
</dbReference>
<evidence type="ECO:0000313" key="3">
    <source>
        <dbReference type="Proteomes" id="UP000094598"/>
    </source>
</evidence>